<dbReference type="AlphaFoldDB" id="A0A0D2ZRP7"/>
<protein>
    <submittedName>
        <fullName evidence="2">Uncharacterized protein</fullName>
    </submittedName>
</protein>
<dbReference type="PANTHER" id="PTHR31099:SF44">
    <property type="entry name" value="DUF4283 DOMAIN-CONTAINING PROTEIN"/>
    <property type="match status" value="1"/>
</dbReference>
<reference evidence="2" key="1">
    <citation type="journal article" date="2014" name="Genome Biol.">
        <title>Transcriptome and methylome profiling reveals relics of genome dominance in the mesopolyploid Brassica oleracea.</title>
        <authorList>
            <person name="Parkin I.A."/>
            <person name="Koh C."/>
            <person name="Tang H."/>
            <person name="Robinson S.J."/>
            <person name="Kagale S."/>
            <person name="Clarke W.E."/>
            <person name="Town C.D."/>
            <person name="Nixon J."/>
            <person name="Krishnakumar V."/>
            <person name="Bidwell S.L."/>
            <person name="Denoeud F."/>
            <person name="Belcram H."/>
            <person name="Links M.G."/>
            <person name="Just J."/>
            <person name="Clarke C."/>
            <person name="Bender T."/>
            <person name="Huebert T."/>
            <person name="Mason A.S."/>
            <person name="Pires J.C."/>
            <person name="Barker G."/>
            <person name="Moore J."/>
            <person name="Walley P.G."/>
            <person name="Manoli S."/>
            <person name="Batley J."/>
            <person name="Edwards D."/>
            <person name="Nelson M.N."/>
            <person name="Wang X."/>
            <person name="Paterson A.H."/>
            <person name="King G."/>
            <person name="Bancroft I."/>
            <person name="Chalhoub B."/>
            <person name="Sharpe A.G."/>
        </authorList>
    </citation>
    <scope>NUCLEOTIDE SEQUENCE [LARGE SCALE GENOMIC DNA]</scope>
    <source>
        <strain evidence="2">cv. TO1000</strain>
    </source>
</reference>
<dbReference type="Gramene" id="Bo00859s040.1">
    <property type="protein sequence ID" value="Bo00859s040.1"/>
    <property type="gene ID" value="Bo00859s040"/>
</dbReference>
<dbReference type="PANTHER" id="PTHR31099">
    <property type="entry name" value="OS06G0165300 PROTEIN"/>
    <property type="match status" value="1"/>
</dbReference>
<proteinExistence type="predicted"/>
<feature type="region of interest" description="Disordered" evidence="1">
    <location>
        <begin position="356"/>
        <end position="376"/>
    </location>
</feature>
<name>A0A0D2ZRP7_BRAOL</name>
<dbReference type="HOGENOM" id="CLU_019862_2_1_1"/>
<evidence type="ECO:0000313" key="2">
    <source>
        <dbReference type="EnsemblPlants" id="Bo00859s040.1"/>
    </source>
</evidence>
<accession>A0A0D2ZRP7</accession>
<keyword evidence="3" id="KW-1185">Reference proteome</keyword>
<sequence length="683" mass="78229">MPSRYVATELRLELGRYVATELQLELGRYVETKIWLDLSRYVATERDGHSVATIRTKLYPGNIRCDVLLTEHDLLRKDILVFCRDLDVNFVVTVFDPNRSLPANVSEELRVPKIEFVPHSVDPADNEAWWVAYYGSITPPKEKSFPVMNRRPVEEGAPSRSTSEFLEVMQSFYHISDAVEFRFPRQGERASSPPEGYFTCYEAFVVRCRLWFPIPEIIVRVLDRFGVAISQLNSLGIQHLIGVLILSYEHGLSLTVDHFWLVPRNFMSVVKGFTSNFNSWKNFFFFVRVDAASVKKSFIPLFRRLPNDRPFINPLAPFPEHIIAVRDLLRNGPFFWTSFTPKSIRKALRFVHPSPALGGETGSDSETDDQGPDAAPTGLNFLGSAIEVSHREAMIYRFKAEKAEKDLARMRDEMLARDAQLARDHARTISRAERKGKREIVEGMKTRASQFQPLEERADDYVFEREMELMKGGMKDHAHAETLISPIDGRIQGFRDPIPVSPDTVETMTEFAGDDEEVNYPADAFGASLSGNFNFDLARPRLTLGFKVCAVTSRLSIFLLRFLPDSYRFKVHDRFSAYMTSRFRPCVGCSKIKRVIKLRLFKTADVFVGANRRTDCKVFVVAFGQFVRIVSTFNLATSRSYFEDYTYIFGAEEGFLCDFGPYEAADKSLNVCRFSKRVLRLLR</sequence>
<organism evidence="2 3">
    <name type="scientific">Brassica oleracea var. oleracea</name>
    <dbReference type="NCBI Taxonomy" id="109376"/>
    <lineage>
        <taxon>Eukaryota</taxon>
        <taxon>Viridiplantae</taxon>
        <taxon>Streptophyta</taxon>
        <taxon>Embryophyta</taxon>
        <taxon>Tracheophyta</taxon>
        <taxon>Spermatophyta</taxon>
        <taxon>Magnoliopsida</taxon>
        <taxon>eudicotyledons</taxon>
        <taxon>Gunneridae</taxon>
        <taxon>Pentapetalae</taxon>
        <taxon>rosids</taxon>
        <taxon>malvids</taxon>
        <taxon>Brassicales</taxon>
        <taxon>Brassicaceae</taxon>
        <taxon>Brassiceae</taxon>
        <taxon>Brassica</taxon>
    </lineage>
</organism>
<evidence type="ECO:0000256" key="1">
    <source>
        <dbReference type="SAM" id="MobiDB-lite"/>
    </source>
</evidence>
<evidence type="ECO:0000313" key="3">
    <source>
        <dbReference type="Proteomes" id="UP000032141"/>
    </source>
</evidence>
<dbReference type="eggNOG" id="ENOG502RRIK">
    <property type="taxonomic scope" value="Eukaryota"/>
</dbReference>
<dbReference type="EnsemblPlants" id="Bo00859s040.1">
    <property type="protein sequence ID" value="Bo00859s040.1"/>
    <property type="gene ID" value="Bo00859s040"/>
</dbReference>
<dbReference type="Proteomes" id="UP000032141">
    <property type="component" value="Unassembled WGS sequence"/>
</dbReference>
<reference evidence="2" key="2">
    <citation type="submission" date="2015-06" db="UniProtKB">
        <authorList>
            <consortium name="EnsemblPlants"/>
        </authorList>
    </citation>
    <scope>IDENTIFICATION</scope>
</reference>